<comment type="caution">
    <text evidence="2">The sequence shown here is derived from an EMBL/GenBank/DDBJ whole genome shotgun (WGS) entry which is preliminary data.</text>
</comment>
<feature type="transmembrane region" description="Helical" evidence="1">
    <location>
        <begin position="27"/>
        <end position="44"/>
    </location>
</feature>
<dbReference type="Proteomes" id="UP000293291">
    <property type="component" value="Unassembled WGS sequence"/>
</dbReference>
<proteinExistence type="predicted"/>
<evidence type="ECO:0000256" key="1">
    <source>
        <dbReference type="SAM" id="Phobius"/>
    </source>
</evidence>
<reference evidence="2 3" key="1">
    <citation type="submission" date="2019-01" db="EMBL/GenBank/DDBJ databases">
        <title>Novel species of Nocardioides.</title>
        <authorList>
            <person name="Liu Q."/>
            <person name="Xin Y.-H."/>
        </authorList>
    </citation>
    <scope>NUCLEOTIDE SEQUENCE [LARGE SCALE GENOMIC DNA]</scope>
    <source>
        <strain evidence="2 3">CGMCC 4.6875</strain>
    </source>
</reference>
<dbReference type="Pfam" id="PF10745">
    <property type="entry name" value="DUF2530"/>
    <property type="match status" value="1"/>
</dbReference>
<keyword evidence="3" id="KW-1185">Reference proteome</keyword>
<keyword evidence="1" id="KW-0812">Transmembrane</keyword>
<keyword evidence="1" id="KW-0472">Membrane</keyword>
<name>A0A4Q2SH87_9ACTN</name>
<accession>A0A4Q2SH87</accession>
<dbReference type="InterPro" id="IPR019681">
    <property type="entry name" value="DUF2530"/>
</dbReference>
<keyword evidence="1" id="KW-1133">Transmembrane helix</keyword>
<evidence type="ECO:0000313" key="3">
    <source>
        <dbReference type="Proteomes" id="UP000293291"/>
    </source>
</evidence>
<feature type="transmembrane region" description="Helical" evidence="1">
    <location>
        <begin position="50"/>
        <end position="69"/>
    </location>
</feature>
<sequence>MGRRTYIVAQVEPLDVDGVRTTEVGTALWLLGFLGLLPFWGALQESGRTWWLWTCLAGFGLGLCGLEYCRRRRKERAALQADR</sequence>
<dbReference type="EMBL" id="SDWU01000002">
    <property type="protein sequence ID" value="RYC04413.1"/>
    <property type="molecule type" value="Genomic_DNA"/>
</dbReference>
<dbReference type="AlphaFoldDB" id="A0A4Q2SH87"/>
<evidence type="ECO:0000313" key="2">
    <source>
        <dbReference type="EMBL" id="RYC04413.1"/>
    </source>
</evidence>
<organism evidence="2 3">
    <name type="scientific">Nocardioides ganghwensis</name>
    <dbReference type="NCBI Taxonomy" id="252230"/>
    <lineage>
        <taxon>Bacteria</taxon>
        <taxon>Bacillati</taxon>
        <taxon>Actinomycetota</taxon>
        <taxon>Actinomycetes</taxon>
        <taxon>Propionibacteriales</taxon>
        <taxon>Nocardioidaceae</taxon>
        <taxon>Nocardioides</taxon>
    </lineage>
</organism>
<gene>
    <name evidence="2" type="ORF">EUA07_02110</name>
</gene>
<protein>
    <submittedName>
        <fullName evidence="2">DUF2530 domain-containing protein</fullName>
    </submittedName>
</protein>